<dbReference type="GO" id="GO:0005634">
    <property type="term" value="C:nucleus"/>
    <property type="evidence" value="ECO:0007669"/>
    <property type="project" value="UniProtKB-SubCell"/>
</dbReference>
<dbReference type="AlphaFoldDB" id="A0A453GGY6"/>
<evidence type="ECO:0000256" key="4">
    <source>
        <dbReference type="ARBA" id="ARBA00022695"/>
    </source>
</evidence>
<dbReference type="GO" id="GO:0003899">
    <property type="term" value="F:DNA-directed RNA polymerase activity"/>
    <property type="evidence" value="ECO:0007669"/>
    <property type="project" value="UniProtKB-EC"/>
</dbReference>
<evidence type="ECO:0000256" key="1">
    <source>
        <dbReference type="ARBA" id="ARBA00004123"/>
    </source>
</evidence>
<keyword evidence="3 9" id="KW-0808">Transferase</keyword>
<dbReference type="GO" id="GO:0003677">
    <property type="term" value="F:DNA binding"/>
    <property type="evidence" value="ECO:0007669"/>
    <property type="project" value="InterPro"/>
</dbReference>
<dbReference type="EnsemblPlants" id="AET3Gv21011400.23">
    <property type="protein sequence ID" value="AET3Gv21011400.23"/>
    <property type="gene ID" value="AET3Gv21011400"/>
</dbReference>
<dbReference type="Pfam" id="PF00623">
    <property type="entry name" value="RNA_pol_Rpb1_2"/>
    <property type="match status" value="1"/>
</dbReference>
<reference evidence="11" key="5">
    <citation type="journal article" date="2021" name="G3 (Bethesda)">
        <title>Aegilops tauschii genome assembly Aet v5.0 features greater sequence contiguity and improved annotation.</title>
        <authorList>
            <person name="Wang L."/>
            <person name="Zhu T."/>
            <person name="Rodriguez J.C."/>
            <person name="Deal K.R."/>
            <person name="Dubcovsky J."/>
            <person name="McGuire P.E."/>
            <person name="Lux T."/>
            <person name="Spannagl M."/>
            <person name="Mayer K.F.X."/>
            <person name="Baldrich P."/>
            <person name="Meyers B.C."/>
            <person name="Huo N."/>
            <person name="Gu Y.Q."/>
            <person name="Zhou H."/>
            <person name="Devos K.M."/>
            <person name="Bennetzen J.L."/>
            <person name="Unver T."/>
            <person name="Budak H."/>
            <person name="Gulick P.J."/>
            <person name="Galiba G."/>
            <person name="Kalapos B."/>
            <person name="Nelson D.R."/>
            <person name="Li P."/>
            <person name="You F.M."/>
            <person name="Luo M.C."/>
            <person name="Dvorak J."/>
        </authorList>
    </citation>
    <scope>NUCLEOTIDE SEQUENCE [LARGE SCALE GENOMIC DNA]</scope>
    <source>
        <strain evidence="11">cv. AL8/78</strain>
    </source>
</reference>
<evidence type="ECO:0000256" key="6">
    <source>
        <dbReference type="ARBA" id="ARBA00022833"/>
    </source>
</evidence>
<dbReference type="InterPro" id="IPR006592">
    <property type="entry name" value="RNA_pol_N"/>
</dbReference>
<keyword evidence="2 9" id="KW-0240">DNA-directed RNA polymerase</keyword>
<dbReference type="InterPro" id="IPR007080">
    <property type="entry name" value="RNA_pol_Rpb1_1"/>
</dbReference>
<comment type="similarity">
    <text evidence="9">Belongs to the RNA polymerase beta' chain family.</text>
</comment>
<comment type="catalytic activity">
    <reaction evidence="9">
        <text>RNA(n) + a ribonucleoside 5'-triphosphate = RNA(n+1) + diphosphate</text>
        <dbReference type="Rhea" id="RHEA:21248"/>
        <dbReference type="Rhea" id="RHEA-COMP:14527"/>
        <dbReference type="Rhea" id="RHEA-COMP:17342"/>
        <dbReference type="ChEBI" id="CHEBI:33019"/>
        <dbReference type="ChEBI" id="CHEBI:61557"/>
        <dbReference type="ChEBI" id="CHEBI:140395"/>
        <dbReference type="EC" id="2.7.7.6"/>
    </reaction>
</comment>
<name>A0A453GGY6_AEGTS</name>
<evidence type="ECO:0000259" key="10">
    <source>
        <dbReference type="SMART" id="SM00663"/>
    </source>
</evidence>
<accession>A0A453GGY6</accession>
<comment type="function">
    <text evidence="9">DNA-dependent RNA polymerase catalyzes the transcription of DNA into RNA using the four ribonucleoside triphosphates as substrates.</text>
</comment>
<evidence type="ECO:0000256" key="9">
    <source>
        <dbReference type="RuleBase" id="RU004279"/>
    </source>
</evidence>
<organism evidence="11 12">
    <name type="scientific">Aegilops tauschii subsp. strangulata</name>
    <name type="common">Goatgrass</name>
    <dbReference type="NCBI Taxonomy" id="200361"/>
    <lineage>
        <taxon>Eukaryota</taxon>
        <taxon>Viridiplantae</taxon>
        <taxon>Streptophyta</taxon>
        <taxon>Embryophyta</taxon>
        <taxon>Tracheophyta</taxon>
        <taxon>Spermatophyta</taxon>
        <taxon>Magnoliopsida</taxon>
        <taxon>Liliopsida</taxon>
        <taxon>Poales</taxon>
        <taxon>Poaceae</taxon>
        <taxon>BOP clade</taxon>
        <taxon>Pooideae</taxon>
        <taxon>Triticodae</taxon>
        <taxon>Triticeae</taxon>
        <taxon>Triticinae</taxon>
        <taxon>Aegilops</taxon>
    </lineage>
</organism>
<dbReference type="Pfam" id="PF04997">
    <property type="entry name" value="RNA_pol_Rpb1_1"/>
    <property type="match status" value="1"/>
</dbReference>
<keyword evidence="8" id="KW-0539">Nucleus</keyword>
<evidence type="ECO:0000256" key="8">
    <source>
        <dbReference type="ARBA" id="ARBA00023242"/>
    </source>
</evidence>
<dbReference type="Gramene" id="AET3Gv21011400.23">
    <property type="protein sequence ID" value="AET3Gv21011400.23"/>
    <property type="gene ID" value="AET3Gv21011400"/>
</dbReference>
<dbReference type="Proteomes" id="UP000015105">
    <property type="component" value="Chromosome 3D"/>
</dbReference>
<protein>
    <recommendedName>
        <fullName evidence="9">DNA-directed RNA polymerase subunit</fullName>
        <ecNumber evidence="9">2.7.7.6</ecNumber>
    </recommendedName>
</protein>
<dbReference type="Gene3D" id="4.10.860.120">
    <property type="entry name" value="RNA polymerase II, clamp domain"/>
    <property type="match status" value="1"/>
</dbReference>
<feature type="domain" description="RNA polymerase N-terminal" evidence="10">
    <location>
        <begin position="255"/>
        <end position="431"/>
    </location>
</feature>
<dbReference type="FunFam" id="4.10.860.120:FF:000009">
    <property type="entry name" value="DNA-directed RNA polymerase subunit"/>
    <property type="match status" value="1"/>
</dbReference>
<evidence type="ECO:0000256" key="3">
    <source>
        <dbReference type="ARBA" id="ARBA00022679"/>
    </source>
</evidence>
<dbReference type="GO" id="GO:0046872">
    <property type="term" value="F:metal ion binding"/>
    <property type="evidence" value="ECO:0007669"/>
    <property type="project" value="UniProtKB-KW"/>
</dbReference>
<evidence type="ECO:0000256" key="7">
    <source>
        <dbReference type="ARBA" id="ARBA00023163"/>
    </source>
</evidence>
<reference evidence="12" key="1">
    <citation type="journal article" date="2014" name="Science">
        <title>Ancient hybridizations among the ancestral genomes of bread wheat.</title>
        <authorList>
            <consortium name="International Wheat Genome Sequencing Consortium,"/>
            <person name="Marcussen T."/>
            <person name="Sandve S.R."/>
            <person name="Heier L."/>
            <person name="Spannagl M."/>
            <person name="Pfeifer M."/>
            <person name="Jakobsen K.S."/>
            <person name="Wulff B.B."/>
            <person name="Steuernagel B."/>
            <person name="Mayer K.F."/>
            <person name="Olsen O.A."/>
        </authorList>
    </citation>
    <scope>NUCLEOTIDE SEQUENCE [LARGE SCALE GENOMIC DNA]</scope>
    <source>
        <strain evidence="12">cv. AL8/78</strain>
    </source>
</reference>
<keyword evidence="6" id="KW-0862">Zinc</keyword>
<evidence type="ECO:0000256" key="2">
    <source>
        <dbReference type="ARBA" id="ARBA00022478"/>
    </source>
</evidence>
<evidence type="ECO:0000256" key="5">
    <source>
        <dbReference type="ARBA" id="ARBA00022723"/>
    </source>
</evidence>
<reference evidence="11" key="4">
    <citation type="submission" date="2019-03" db="UniProtKB">
        <authorList>
            <consortium name="EnsemblPlants"/>
        </authorList>
    </citation>
    <scope>IDENTIFICATION</scope>
</reference>
<keyword evidence="5" id="KW-0479">Metal-binding</keyword>
<evidence type="ECO:0000313" key="12">
    <source>
        <dbReference type="Proteomes" id="UP000015105"/>
    </source>
</evidence>
<dbReference type="GO" id="GO:0000428">
    <property type="term" value="C:DNA-directed RNA polymerase complex"/>
    <property type="evidence" value="ECO:0007669"/>
    <property type="project" value="UniProtKB-KW"/>
</dbReference>
<keyword evidence="7 9" id="KW-0804">Transcription</keyword>
<reference evidence="12" key="2">
    <citation type="journal article" date="2017" name="Nat. Plants">
        <title>The Aegilops tauschii genome reveals multiple impacts of transposons.</title>
        <authorList>
            <person name="Zhao G."/>
            <person name="Zou C."/>
            <person name="Li K."/>
            <person name="Wang K."/>
            <person name="Li T."/>
            <person name="Gao L."/>
            <person name="Zhang X."/>
            <person name="Wang H."/>
            <person name="Yang Z."/>
            <person name="Liu X."/>
            <person name="Jiang W."/>
            <person name="Mao L."/>
            <person name="Kong X."/>
            <person name="Jiao Y."/>
            <person name="Jia J."/>
        </authorList>
    </citation>
    <scope>NUCLEOTIDE SEQUENCE [LARGE SCALE GENOMIC DNA]</scope>
    <source>
        <strain evidence="12">cv. AL8/78</strain>
    </source>
</reference>
<dbReference type="InterPro" id="IPR000722">
    <property type="entry name" value="RNA_pol_asu"/>
</dbReference>
<dbReference type="SUPFAM" id="SSF64484">
    <property type="entry name" value="beta and beta-prime subunits of DNA dependent RNA-polymerase"/>
    <property type="match status" value="1"/>
</dbReference>
<comment type="subcellular location">
    <subcellularLocation>
        <location evidence="1">Nucleus</location>
    </subcellularLocation>
</comment>
<reference evidence="11" key="3">
    <citation type="journal article" date="2017" name="Nature">
        <title>Genome sequence of the progenitor of the wheat D genome Aegilops tauschii.</title>
        <authorList>
            <person name="Luo M.C."/>
            <person name="Gu Y.Q."/>
            <person name="Puiu D."/>
            <person name="Wang H."/>
            <person name="Twardziok S.O."/>
            <person name="Deal K.R."/>
            <person name="Huo N."/>
            <person name="Zhu T."/>
            <person name="Wang L."/>
            <person name="Wang Y."/>
            <person name="McGuire P.E."/>
            <person name="Liu S."/>
            <person name="Long H."/>
            <person name="Ramasamy R.K."/>
            <person name="Rodriguez J.C."/>
            <person name="Van S.L."/>
            <person name="Yuan L."/>
            <person name="Wang Z."/>
            <person name="Xia Z."/>
            <person name="Xiao L."/>
            <person name="Anderson O.D."/>
            <person name="Ouyang S."/>
            <person name="Liang Y."/>
            <person name="Zimin A.V."/>
            <person name="Pertea G."/>
            <person name="Qi P."/>
            <person name="Bennetzen J.L."/>
            <person name="Dai X."/>
            <person name="Dawson M.W."/>
            <person name="Muller H.G."/>
            <person name="Kugler K."/>
            <person name="Rivarola-Duarte L."/>
            <person name="Spannagl M."/>
            <person name="Mayer K.F.X."/>
            <person name="Lu F.H."/>
            <person name="Bevan M.W."/>
            <person name="Leroy P."/>
            <person name="Li P."/>
            <person name="You F.M."/>
            <person name="Sun Q."/>
            <person name="Liu Z."/>
            <person name="Lyons E."/>
            <person name="Wicker T."/>
            <person name="Salzberg S.L."/>
            <person name="Devos K.M."/>
            <person name="Dvorak J."/>
        </authorList>
    </citation>
    <scope>NUCLEOTIDE SEQUENCE [LARGE SCALE GENOMIC DNA]</scope>
    <source>
        <strain evidence="11">cv. AL8/78</strain>
    </source>
</reference>
<dbReference type="PANTHER" id="PTHR48446:SF1">
    <property type="entry name" value="DNA-DIRECTED RNA POLYMERASE SUBUNIT BETA' N-TERMINAL SECTION"/>
    <property type="match status" value="1"/>
</dbReference>
<dbReference type="GO" id="GO:0006351">
    <property type="term" value="P:DNA-templated transcription"/>
    <property type="evidence" value="ECO:0007669"/>
    <property type="project" value="InterPro"/>
</dbReference>
<dbReference type="InterPro" id="IPR015700">
    <property type="entry name" value="RPC1"/>
</dbReference>
<keyword evidence="4 9" id="KW-0548">Nucleotidyltransferase</keyword>
<dbReference type="Gene3D" id="3.30.1490.180">
    <property type="entry name" value="RNA polymerase ii"/>
    <property type="match status" value="1"/>
</dbReference>
<sequence>IHGRGVGRGRRGEMLRQEEKLRCTKEPFIEDVGTRRIKSMRFSMFSGKEIRQSAEAQVWNNRIYEPNMKPAPNGLLDTRMGAANKQGECGTCHGSYTECPGHFGYLKLALPVFNIGFFNNILDVVKCICKGCSRVLLVEKDRREFLKKMRQPRAEPLVKFALMKKVRDKCKLSRCPWCGFINGVAKKGRMGLVIVHDCSKTLDGSTEELRSALSHKKEKLAITSIHTLDPATVLSLFRRMIDEDCELLNLGDRPEKLIITEIAVPPVPIRPSVFVGGGGGRMSNEDSITCILKNIVNTNSILKGTLQSGEPLAKCFDCWQHLQLQVVEYINSDAPCLIDSQHRGLIQRLKGKTGRFRGNLSGKRTEYTGRTVISPDPNLRITEVAIPILMARVLTYPERVSYYNIEKLRQCIRNGPHKHPGANFILQPDGTKL</sequence>
<proteinExistence type="inferred from homology"/>
<evidence type="ECO:0000313" key="11">
    <source>
        <dbReference type="EnsemblPlants" id="AET3Gv21011400.23"/>
    </source>
</evidence>
<dbReference type="SMART" id="SM00663">
    <property type="entry name" value="RPOLA_N"/>
    <property type="match status" value="1"/>
</dbReference>
<dbReference type="InterPro" id="IPR044893">
    <property type="entry name" value="RNA_pol_Rpb1_clamp_domain"/>
</dbReference>
<dbReference type="EC" id="2.7.7.6" evidence="9"/>
<keyword evidence="12" id="KW-1185">Reference proteome</keyword>
<dbReference type="PANTHER" id="PTHR48446">
    <property type="entry name" value="DNA-DIRECTED RNA POLYMERASE SUBUNIT BETA' N-TERMINAL SECTION"/>
    <property type="match status" value="1"/>
</dbReference>